<dbReference type="RefSeq" id="WP_407049573.1">
    <property type="nucleotide sequence ID" value="NZ_CP158568.1"/>
</dbReference>
<dbReference type="KEGG" id="mflg:ABS361_21115"/>
<dbReference type="CDD" id="cd21173">
    <property type="entry name" value="NucC-like"/>
    <property type="match status" value="1"/>
</dbReference>
<gene>
    <name evidence="2" type="ORF">ABS361_21115</name>
</gene>
<evidence type="ECO:0000313" key="2">
    <source>
        <dbReference type="EMBL" id="XBY44480.1"/>
    </source>
</evidence>
<name>A0AAU7X8M9_9HYPH</name>
<dbReference type="Pfam" id="PF20247">
    <property type="entry name" value="DUF6602"/>
    <property type="match status" value="1"/>
</dbReference>
<dbReference type="EMBL" id="CP158568">
    <property type="protein sequence ID" value="XBY44480.1"/>
    <property type="molecule type" value="Genomic_DNA"/>
</dbReference>
<reference evidence="2" key="1">
    <citation type="submission" date="2024-06" db="EMBL/GenBank/DDBJ databases">
        <title>Methylostella associata gen. nov., sp. nov., a novel Ancalomicrobiaceae-affiliated facultatively methylotrophic bacteria that feed on methanotrophs of the genus Methylococcus.</title>
        <authorList>
            <person name="Saltykova V."/>
            <person name="Danilova O.V."/>
            <person name="Oshkin I.Y."/>
            <person name="Belova S.E."/>
            <person name="Pimenov N.V."/>
            <person name="Dedysh S.N."/>
        </authorList>
    </citation>
    <scope>NUCLEOTIDE SEQUENCE</scope>
    <source>
        <strain evidence="2">S20</strain>
    </source>
</reference>
<sequence>MTSLFFNHITQKIRGAKAAADTLSSGTPHRGIAGLIREIAIKDCIRPFLTQSYLCSSGIVIDSLGNRSDQIDAIVYDRRQVPEILIGDGVGFHPVESVRYIFEIKTRLTAAGVKDAKKKFHSMRRLASFPRETSDGRIESSVLPAAVLFAFGSDIKGSEIERFLHYNPEENVPCSAVCVLGKGYWVQSPDGRWVGRATRSGTPEFLEFCQFVTGLMNTLASKEFEFRPFKPGRYVNADGTVD</sequence>
<accession>A0AAU7X8M9</accession>
<dbReference type="AlphaFoldDB" id="A0AAU7X8M9"/>
<protein>
    <submittedName>
        <fullName evidence="2">DUF6602 domain-containing protein</fullName>
    </submittedName>
</protein>
<proteinExistence type="predicted"/>
<evidence type="ECO:0000259" key="1">
    <source>
        <dbReference type="Pfam" id="PF20247"/>
    </source>
</evidence>
<organism evidence="2">
    <name type="scientific">Methyloraptor flagellatus</name>
    <dbReference type="NCBI Taxonomy" id="3162530"/>
    <lineage>
        <taxon>Bacteria</taxon>
        <taxon>Pseudomonadati</taxon>
        <taxon>Pseudomonadota</taxon>
        <taxon>Alphaproteobacteria</taxon>
        <taxon>Hyphomicrobiales</taxon>
        <taxon>Ancalomicrobiaceae</taxon>
        <taxon>Methyloraptor</taxon>
    </lineage>
</organism>
<feature type="domain" description="DUF6602" evidence="1">
    <location>
        <begin position="24"/>
        <end position="126"/>
    </location>
</feature>
<dbReference type="InterPro" id="IPR046537">
    <property type="entry name" value="DUF6602"/>
</dbReference>